<proteinExistence type="inferred from homology"/>
<dbReference type="PANTHER" id="PTHR43394:SF27">
    <property type="entry name" value="ATP-DEPENDENT TRANSLOCASE ABCB1-LIKE"/>
    <property type="match status" value="1"/>
</dbReference>
<feature type="region of interest" description="Disordered" evidence="8">
    <location>
        <begin position="657"/>
        <end position="678"/>
    </location>
</feature>
<dbReference type="InterPro" id="IPR003593">
    <property type="entry name" value="AAA+_ATPase"/>
</dbReference>
<evidence type="ECO:0000256" key="4">
    <source>
        <dbReference type="ARBA" id="ARBA00022741"/>
    </source>
</evidence>
<feature type="transmembrane region" description="Helical" evidence="9">
    <location>
        <begin position="767"/>
        <end position="790"/>
    </location>
</feature>
<evidence type="ECO:0000256" key="9">
    <source>
        <dbReference type="SAM" id="Phobius"/>
    </source>
</evidence>
<dbReference type="PANTHER" id="PTHR43394">
    <property type="entry name" value="ATP-DEPENDENT PERMEASE MDL1, MITOCHONDRIAL"/>
    <property type="match status" value="1"/>
</dbReference>
<dbReference type="RefSeq" id="XP_047768006.1">
    <property type="nucleotide sequence ID" value="XM_047912041.1"/>
</dbReference>
<comment type="similarity">
    <text evidence="2">Belongs to the ABC transporter superfamily. ABCB family. Multidrug resistance exporter (TC 3.A.1.201) subfamily.</text>
</comment>
<evidence type="ECO:0000256" key="3">
    <source>
        <dbReference type="ARBA" id="ARBA00022692"/>
    </source>
</evidence>
<evidence type="ECO:0000259" key="10">
    <source>
        <dbReference type="PROSITE" id="PS50893"/>
    </source>
</evidence>
<keyword evidence="6 9" id="KW-1133">Transmembrane helix</keyword>
<dbReference type="InterPro" id="IPR039421">
    <property type="entry name" value="Type_1_exporter"/>
</dbReference>
<dbReference type="GO" id="GO:0015421">
    <property type="term" value="F:ABC-type oligopeptide transporter activity"/>
    <property type="evidence" value="ECO:0007669"/>
    <property type="project" value="TreeGrafter"/>
</dbReference>
<dbReference type="GO" id="GO:0016887">
    <property type="term" value="F:ATP hydrolysis activity"/>
    <property type="evidence" value="ECO:0007669"/>
    <property type="project" value="InterPro"/>
</dbReference>
<feature type="transmembrane region" description="Helical" evidence="9">
    <location>
        <begin position="986"/>
        <end position="1007"/>
    </location>
</feature>
<dbReference type="SUPFAM" id="SSF52540">
    <property type="entry name" value="P-loop containing nucleoside triphosphate hydrolases"/>
    <property type="match status" value="2"/>
</dbReference>
<dbReference type="CDD" id="cd18578">
    <property type="entry name" value="ABC_6TM_Pgp_ABCB1_D2_like"/>
    <property type="match status" value="1"/>
</dbReference>
<evidence type="ECO:0000256" key="6">
    <source>
        <dbReference type="ARBA" id="ARBA00022989"/>
    </source>
</evidence>
<feature type="domain" description="ABC transmembrane type-1" evidence="11">
    <location>
        <begin position="80"/>
        <end position="371"/>
    </location>
</feature>
<dbReference type="KEGG" id="ffu:CLAFUR5_12893"/>
<dbReference type="CDD" id="cd18577">
    <property type="entry name" value="ABC_6TM_Pgp_ABCB1_D1_like"/>
    <property type="match status" value="1"/>
</dbReference>
<feature type="region of interest" description="Disordered" evidence="8">
    <location>
        <begin position="1"/>
        <end position="56"/>
    </location>
</feature>
<evidence type="ECO:0000259" key="11">
    <source>
        <dbReference type="PROSITE" id="PS50929"/>
    </source>
</evidence>
<dbReference type="OrthoDB" id="6500128at2759"/>
<dbReference type="GO" id="GO:0005743">
    <property type="term" value="C:mitochondrial inner membrane"/>
    <property type="evidence" value="ECO:0007669"/>
    <property type="project" value="TreeGrafter"/>
</dbReference>
<dbReference type="InterPro" id="IPR036640">
    <property type="entry name" value="ABC1_TM_sf"/>
</dbReference>
<dbReference type="GO" id="GO:0005524">
    <property type="term" value="F:ATP binding"/>
    <property type="evidence" value="ECO:0007669"/>
    <property type="project" value="UniProtKB-KW"/>
</dbReference>
<feature type="compositionally biased region" description="Polar residues" evidence="8">
    <location>
        <begin position="25"/>
        <end position="43"/>
    </location>
</feature>
<keyword evidence="13" id="KW-1185">Reference proteome</keyword>
<evidence type="ECO:0000313" key="12">
    <source>
        <dbReference type="EMBL" id="UJO23640.1"/>
    </source>
</evidence>
<dbReference type="SUPFAM" id="SSF90123">
    <property type="entry name" value="ABC transporter transmembrane region"/>
    <property type="match status" value="2"/>
</dbReference>
<keyword evidence="7 9" id="KW-0472">Membrane</keyword>
<dbReference type="GO" id="GO:0090374">
    <property type="term" value="P:oligopeptide export from mitochondrion"/>
    <property type="evidence" value="ECO:0007669"/>
    <property type="project" value="TreeGrafter"/>
</dbReference>
<feature type="domain" description="ABC transporter" evidence="10">
    <location>
        <begin position="406"/>
        <end position="651"/>
    </location>
</feature>
<dbReference type="FunFam" id="3.40.50.300:FF:000251">
    <property type="entry name" value="ABC transporter B family member 19"/>
    <property type="match status" value="1"/>
</dbReference>
<reference evidence="12" key="2">
    <citation type="journal article" date="2022" name="Microb. Genom.">
        <title>A chromosome-scale genome assembly of the tomato pathogen Cladosporium fulvum reveals a compartmentalized genome architecture and the presence of a dispensable chromosome.</title>
        <authorList>
            <person name="Zaccaron A.Z."/>
            <person name="Chen L.H."/>
            <person name="Samaras A."/>
            <person name="Stergiopoulos I."/>
        </authorList>
    </citation>
    <scope>NUCLEOTIDE SEQUENCE</scope>
    <source>
        <strain evidence="12">Race5_Kim</strain>
    </source>
</reference>
<evidence type="ECO:0000256" key="5">
    <source>
        <dbReference type="ARBA" id="ARBA00022840"/>
    </source>
</evidence>
<feature type="domain" description="ABC transporter" evidence="10">
    <location>
        <begin position="1046"/>
        <end position="1285"/>
    </location>
</feature>
<organism evidence="12 13">
    <name type="scientific">Passalora fulva</name>
    <name type="common">Tomato leaf mold</name>
    <name type="synonym">Cladosporium fulvum</name>
    <dbReference type="NCBI Taxonomy" id="5499"/>
    <lineage>
        <taxon>Eukaryota</taxon>
        <taxon>Fungi</taxon>
        <taxon>Dikarya</taxon>
        <taxon>Ascomycota</taxon>
        <taxon>Pezizomycotina</taxon>
        <taxon>Dothideomycetes</taxon>
        <taxon>Dothideomycetidae</taxon>
        <taxon>Mycosphaerellales</taxon>
        <taxon>Mycosphaerellaceae</taxon>
        <taxon>Fulvia</taxon>
    </lineage>
</organism>
<dbReference type="PROSITE" id="PS50893">
    <property type="entry name" value="ABC_TRANSPORTER_2"/>
    <property type="match status" value="2"/>
</dbReference>
<protein>
    <submittedName>
        <fullName evidence="12">ABC multidrug transporter MDR5</fullName>
    </submittedName>
</protein>
<dbReference type="SMART" id="SM00382">
    <property type="entry name" value="AAA"/>
    <property type="match status" value="2"/>
</dbReference>
<dbReference type="Proteomes" id="UP000756132">
    <property type="component" value="Chromosome 11"/>
</dbReference>
<evidence type="ECO:0000256" key="1">
    <source>
        <dbReference type="ARBA" id="ARBA00004141"/>
    </source>
</evidence>
<feature type="transmembrane region" description="Helical" evidence="9">
    <location>
        <begin position="307"/>
        <end position="325"/>
    </location>
</feature>
<dbReference type="InterPro" id="IPR017871">
    <property type="entry name" value="ABC_transporter-like_CS"/>
</dbReference>
<dbReference type="Pfam" id="PF00005">
    <property type="entry name" value="ABC_tran"/>
    <property type="match status" value="2"/>
</dbReference>
<dbReference type="Gene3D" id="1.20.1560.10">
    <property type="entry name" value="ABC transporter type 1, transmembrane domain"/>
    <property type="match status" value="1"/>
</dbReference>
<comment type="subcellular location">
    <subcellularLocation>
        <location evidence="1">Membrane</location>
        <topology evidence="1">Multi-pass membrane protein</topology>
    </subcellularLocation>
</comment>
<feature type="transmembrane region" description="Helical" evidence="9">
    <location>
        <begin position="76"/>
        <end position="104"/>
    </location>
</feature>
<sequence length="1289" mass="140013">MSTDPEEYCGIRGSCPADSKDEHQTAGQAGMNTQESNIHNGQKGSKDAQQDSGTETAGPGMKHFFRIFTFTSTTDTLLIILGCICAIGAGVTQPLVALVFGSYIDKFTNFGSSHSASDQFRKDVNEFTLWFVYLFVAKLVLMYGSGFIFTTTALRTTKTIRSAFVQAVLRQDISNIDTLGPGAVAVKATTNANLINAGISIKLAHFVQSFSMIIAALVVGCLQSLKLMLIITAVVVPCFIILPLTMTGEANVDARILQIYSRASNLAEEMLGSIKTVHAFGVAEILLQRFDHWLIDASKVGLKKSPILAAMYGADFFFSNMPYSVAFWQGTRMYVAGDVDNVGSLWIVVFAVLMIASGLAQIAPSTSSFSQASVAAAELFEIFDHQPLLDTQSSDGEKPDSVQGNLAFHDVEFSYPSRPDVSVLKGVSFKCPAQKVTALVGASGSGKSTIVALLERWYEPSRGHITMDGRNVENLNVQWLRTQLRLVQQEPVLFNDSIFNNVIQGLTGMKYEYAARDVKQNLVVDACRSANAADFIDALPEGYETNVGERAGLLSGGQKQRIAIARSIISNPPILLLDEATSALDANSEAIVQAALDNASKSRTTLVIAHKLSTIMNADKIIVLDHGEVVEEGTHADLLRSNGRYASLVKAQGLGTSAKGMEPTLRGSEQSLKGPDRSTDIEATPLKLEISTLCEPDEQNVRATPHSVLTVFWTFLLENSHLWPQYMICLIVSVIGGAVYPAQAIILTRLITAFELPLSELQAQVEFYAGMLMLVACVSMIAYAIMGWVTNSISQNLTRRYRLELLQSMLRQDISFFDRAENAAVNLSSRLSTDPNGLQELLGMNMAFILVIVVNLVSCVALALAYGWKLGLVVTSTLPLIFGSGVVRLRLEMASDEQNAAVFADSSRFASQAVAAMRTVVSFCIQRAVWEEYDRTLETLLRRSYATVSWSTLSYALAESVQFLIMGVAFWYGGSLLANGEYSTEQFYVIYLAVIFGGEAAGQFFAYTPNISKALAGADFILKLRHSRAAIADDSTAGPPDCSGGYDLQNLHFEYPLRRDIPVLQGLNLRIKPCTSVAFVGGSGCGKSTTIGLLERYYDPCQGTIRFSNSSLPDLQLSSYRSCLALVSQEPTLYQGSIKDNIALGSTRHDRVTIEEIEQAAKDANILDFIKSLPEGMNTDCGTKGTELSGGQKQRICIARALIRNPRVLLLDEATSALDSTSERLVQEALKGVAGGRTVITVAHRLATVRHCDQIFVLEQGHVAESGTHEELLALNGSYKKLCEAQSLG</sequence>
<evidence type="ECO:0000256" key="7">
    <source>
        <dbReference type="ARBA" id="ARBA00023136"/>
    </source>
</evidence>
<dbReference type="CDD" id="cd03249">
    <property type="entry name" value="ABC_MTABC3_MDL1_MDL2"/>
    <property type="match status" value="2"/>
</dbReference>
<feature type="transmembrane region" description="Helical" evidence="9">
    <location>
        <begin position="846"/>
        <end position="866"/>
    </location>
</feature>
<keyword evidence="4" id="KW-0547">Nucleotide-binding</keyword>
<feature type="transmembrane region" description="Helical" evidence="9">
    <location>
        <begin position="952"/>
        <end position="974"/>
    </location>
</feature>
<name>A0A9Q8PJH7_PASFU</name>
<gene>
    <name evidence="12" type="ORF">CLAFUR5_12893</name>
</gene>
<dbReference type="FunFam" id="3.40.50.300:FF:000913">
    <property type="entry name" value="ABC multidrug transporter SitT"/>
    <property type="match status" value="1"/>
</dbReference>
<feature type="transmembrane region" description="Helical" evidence="9">
    <location>
        <begin position="203"/>
        <end position="222"/>
    </location>
</feature>
<evidence type="ECO:0000313" key="13">
    <source>
        <dbReference type="Proteomes" id="UP000756132"/>
    </source>
</evidence>
<feature type="transmembrane region" description="Helical" evidence="9">
    <location>
        <begin position="228"/>
        <end position="246"/>
    </location>
</feature>
<keyword evidence="5" id="KW-0067">ATP-binding</keyword>
<dbReference type="Gene3D" id="3.40.50.300">
    <property type="entry name" value="P-loop containing nucleotide triphosphate hydrolases"/>
    <property type="match status" value="2"/>
</dbReference>
<keyword evidence="3 9" id="KW-0812">Transmembrane</keyword>
<dbReference type="PROSITE" id="PS50929">
    <property type="entry name" value="ABC_TM1F"/>
    <property type="match status" value="2"/>
</dbReference>
<feature type="transmembrane region" description="Helical" evidence="9">
    <location>
        <begin position="345"/>
        <end position="363"/>
    </location>
</feature>
<dbReference type="PROSITE" id="PS00211">
    <property type="entry name" value="ABC_TRANSPORTER_1"/>
    <property type="match status" value="2"/>
</dbReference>
<dbReference type="EMBL" id="CP090173">
    <property type="protein sequence ID" value="UJO23640.1"/>
    <property type="molecule type" value="Genomic_DNA"/>
</dbReference>
<feature type="transmembrane region" description="Helical" evidence="9">
    <location>
        <begin position="726"/>
        <end position="747"/>
    </location>
</feature>
<evidence type="ECO:0000256" key="2">
    <source>
        <dbReference type="ARBA" id="ARBA00007577"/>
    </source>
</evidence>
<reference evidence="12" key="1">
    <citation type="submission" date="2021-12" db="EMBL/GenBank/DDBJ databases">
        <authorList>
            <person name="Zaccaron A."/>
            <person name="Stergiopoulos I."/>
        </authorList>
    </citation>
    <scope>NUCLEOTIDE SEQUENCE</scope>
    <source>
        <strain evidence="12">Race5_Kim</strain>
    </source>
</reference>
<accession>A0A9Q8PJH7</accession>
<dbReference type="InterPro" id="IPR003439">
    <property type="entry name" value="ABC_transporter-like_ATP-bd"/>
</dbReference>
<evidence type="ECO:0000256" key="8">
    <source>
        <dbReference type="SAM" id="MobiDB-lite"/>
    </source>
</evidence>
<dbReference type="InterPro" id="IPR027417">
    <property type="entry name" value="P-loop_NTPase"/>
</dbReference>
<dbReference type="GeneID" id="71992771"/>
<dbReference type="Pfam" id="PF00664">
    <property type="entry name" value="ABC_membrane"/>
    <property type="match status" value="2"/>
</dbReference>
<dbReference type="InterPro" id="IPR011527">
    <property type="entry name" value="ABC1_TM_dom"/>
</dbReference>
<feature type="domain" description="ABC transmembrane type-1" evidence="11">
    <location>
        <begin position="728"/>
        <end position="1013"/>
    </location>
</feature>
<feature type="transmembrane region" description="Helical" evidence="9">
    <location>
        <begin position="130"/>
        <end position="154"/>
    </location>
</feature>